<feature type="chain" id="PRO_5015544681" description="GH18 domain-containing protein" evidence="1">
    <location>
        <begin position="25"/>
        <end position="696"/>
    </location>
</feature>
<dbReference type="Proteomes" id="UP000245370">
    <property type="component" value="Unassembled WGS sequence"/>
</dbReference>
<proteinExistence type="predicted"/>
<sequence length="696" mass="82167">MIKTPIKFSIIILILLLFSTFTHAQITPENEVRKIIEKATVVISPYLDTVPQLQTGGNSTAAFSLMNRTVFKRSSSSQFLSEYNLQKSEVLKKDWGVDLNANYIENINVPSENVIDNSIYNRRAQIGVEWDILKNGLVENRKEAQYFANKAYLDDKYLMEEEKDRYFLDRWNHIIFLFNQEKLKLLSVREGLINEQIDFARSLFFLKHLSKEELLKYESTLAEIKGLKNLYNSYNDQYFYDVDSTVFINELPLYDINYEALVNSFNSPIADTIKMILEEQLALRTHWSKNFSVNTFARYNTYDLAGVSATKRNFFTFGLGLSMPLPVNIKAKNKLEEIQQKIEYSKYTDESYIREKNILNLTYEYRYKLKQYIQLYQKRRVYEERVRKLRILKNGQSMAFNPIKANQTINELLSIDLELIDLKQNLYLNLLKIYSELPYADSLDFVKNANIPNYADTYNNVSKGIYVWTDAIRNYSGYFLEEYAELYNLNTLVIVQPKNDTLQEERYNWIPKSDSIRLEIMVGNNQLIFHDNPNEYIDLVLSNIGKRKINALHLDVEPHVFDDWQEKKVEYLQQYLVMLKKVRVYCDQQGIELTVSIPLHYIEEYTMQIFEISDKVYFMAYENIKIDYIARKITPFLEDYKSKVVIALRTNDFTNRIALEEHIQLLKNASTVSNFVIHDMESLIELDKKTLLNEEY</sequence>
<dbReference type="SUPFAM" id="SSF56954">
    <property type="entry name" value="Outer membrane efflux proteins (OEP)"/>
    <property type="match status" value="1"/>
</dbReference>
<comment type="caution">
    <text evidence="2">The sequence shown here is derived from an EMBL/GenBank/DDBJ whole genome shotgun (WGS) entry which is preliminary data.</text>
</comment>
<gene>
    <name evidence="2" type="ORF">DIT68_00080</name>
</gene>
<keyword evidence="3" id="KW-1185">Reference proteome</keyword>
<evidence type="ECO:0000313" key="2">
    <source>
        <dbReference type="EMBL" id="PWH86701.1"/>
    </source>
</evidence>
<evidence type="ECO:0000256" key="1">
    <source>
        <dbReference type="SAM" id="SignalP"/>
    </source>
</evidence>
<evidence type="ECO:0000313" key="3">
    <source>
        <dbReference type="Proteomes" id="UP000245370"/>
    </source>
</evidence>
<feature type="signal peptide" evidence="1">
    <location>
        <begin position="1"/>
        <end position="24"/>
    </location>
</feature>
<organism evidence="2 3">
    <name type="scientific">Brumimicrobium oceani</name>
    <dbReference type="NCBI Taxonomy" id="2100725"/>
    <lineage>
        <taxon>Bacteria</taxon>
        <taxon>Pseudomonadati</taxon>
        <taxon>Bacteroidota</taxon>
        <taxon>Flavobacteriia</taxon>
        <taxon>Flavobacteriales</taxon>
        <taxon>Crocinitomicaceae</taxon>
        <taxon>Brumimicrobium</taxon>
    </lineage>
</organism>
<reference evidence="2 3" key="2">
    <citation type="submission" date="2018-05" db="EMBL/GenBank/DDBJ databases">
        <authorList>
            <person name="Lanie J.A."/>
            <person name="Ng W.-L."/>
            <person name="Kazmierczak K.M."/>
            <person name="Andrzejewski T.M."/>
            <person name="Davidsen T.M."/>
            <person name="Wayne K.J."/>
            <person name="Tettelin H."/>
            <person name="Glass J.I."/>
            <person name="Rusch D."/>
            <person name="Podicherti R."/>
            <person name="Tsui H.-C.T."/>
            <person name="Winkler M.E."/>
        </authorList>
    </citation>
    <scope>NUCLEOTIDE SEQUENCE [LARGE SCALE GENOMIC DNA]</scope>
    <source>
        <strain evidence="2 3">C305</strain>
    </source>
</reference>
<reference evidence="2 3" key="1">
    <citation type="submission" date="2018-05" db="EMBL/GenBank/DDBJ databases">
        <title>Brumimicrobium oceani sp. nov., isolated from coastal sediment.</title>
        <authorList>
            <person name="Kou Y."/>
        </authorList>
    </citation>
    <scope>NUCLEOTIDE SEQUENCE [LARGE SCALE GENOMIC DNA]</scope>
    <source>
        <strain evidence="2 3">C305</strain>
    </source>
</reference>
<dbReference type="EMBL" id="QFRJ01000001">
    <property type="protein sequence ID" value="PWH86701.1"/>
    <property type="molecule type" value="Genomic_DNA"/>
</dbReference>
<name>A0A2U2XG63_9FLAO</name>
<protein>
    <recommendedName>
        <fullName evidence="4">GH18 domain-containing protein</fullName>
    </recommendedName>
</protein>
<evidence type="ECO:0008006" key="4">
    <source>
        <dbReference type="Google" id="ProtNLM"/>
    </source>
</evidence>
<accession>A0A2U2XG63</accession>
<keyword evidence="1" id="KW-0732">Signal</keyword>
<dbReference type="AlphaFoldDB" id="A0A2U2XG63"/>